<keyword evidence="2" id="KW-1185">Reference proteome</keyword>
<dbReference type="Proteomes" id="UP001199631">
    <property type="component" value="Unassembled WGS sequence"/>
</dbReference>
<dbReference type="InterPro" id="IPR025459">
    <property type="entry name" value="DUF4279"/>
</dbReference>
<accession>A0AAW5B8I2</accession>
<dbReference type="Pfam" id="PF14106">
    <property type="entry name" value="DUF4279"/>
    <property type="match status" value="1"/>
</dbReference>
<evidence type="ECO:0000313" key="1">
    <source>
        <dbReference type="EMBL" id="MCG3420938.1"/>
    </source>
</evidence>
<dbReference type="RefSeq" id="WP_238021408.1">
    <property type="nucleotide sequence ID" value="NZ_JAIFZM010000020.1"/>
</dbReference>
<sequence>MERTKVRVYFSLFGDTFPLDYVTVKLDITPSTTYTKGDTITHLPTVLVRQETCWELDTGYQESLDVNDQLQKILAQLQNKVFLINEIKMNYSVECKIFIVAEIEDGDTPAIYLDRDIIRFASIIEAEFDIDLYAYPYEESNDELFE</sequence>
<proteinExistence type="predicted"/>
<organism evidence="1 2">
    <name type="scientific">Oceanobacillus jordanicus</name>
    <dbReference type="NCBI Taxonomy" id="2867266"/>
    <lineage>
        <taxon>Bacteria</taxon>
        <taxon>Bacillati</taxon>
        <taxon>Bacillota</taxon>
        <taxon>Bacilli</taxon>
        <taxon>Bacillales</taxon>
        <taxon>Bacillaceae</taxon>
        <taxon>Oceanobacillus</taxon>
    </lineage>
</organism>
<evidence type="ECO:0000313" key="2">
    <source>
        <dbReference type="Proteomes" id="UP001199631"/>
    </source>
</evidence>
<reference evidence="1 2" key="1">
    <citation type="journal article" date="2022" name="Evol. Bioinform. Online">
        <title>Draft Genome Sequence of Oceanobacillus jordanicus Strain GSFE11, a Halotolerant Plant Growth-Promoting Bacterial Endophyte Isolated From the Jordan Valley.</title>
        <authorList>
            <person name="Alhindi T."/>
            <person name="Albdaiwi R."/>
        </authorList>
    </citation>
    <scope>NUCLEOTIDE SEQUENCE [LARGE SCALE GENOMIC DNA]</scope>
    <source>
        <strain evidence="1 2">GSFE11</strain>
    </source>
</reference>
<dbReference type="EMBL" id="JAIFZM010000020">
    <property type="protein sequence ID" value="MCG3420938.1"/>
    <property type="molecule type" value="Genomic_DNA"/>
</dbReference>
<gene>
    <name evidence="1" type="ORF">K3T81_17465</name>
</gene>
<dbReference type="AlphaFoldDB" id="A0AAW5B8I2"/>
<protein>
    <submittedName>
        <fullName evidence="1">DUF4279 domain-containing protein</fullName>
    </submittedName>
</protein>
<name>A0AAW5B8I2_9BACI</name>
<comment type="caution">
    <text evidence="1">The sequence shown here is derived from an EMBL/GenBank/DDBJ whole genome shotgun (WGS) entry which is preliminary data.</text>
</comment>